<dbReference type="SMART" id="SM00448">
    <property type="entry name" value="REC"/>
    <property type="match status" value="1"/>
</dbReference>
<feature type="compositionally biased region" description="Low complexity" evidence="4">
    <location>
        <begin position="414"/>
        <end position="425"/>
    </location>
</feature>
<keyword evidence="7" id="KW-1185">Reference proteome</keyword>
<dbReference type="Pfam" id="PF00072">
    <property type="entry name" value="Response_reg"/>
    <property type="match status" value="1"/>
</dbReference>
<dbReference type="GO" id="GO:1900445">
    <property type="term" value="P:positive regulation of filamentous growth of a population of unicellular organisms in response to biotic stimulus"/>
    <property type="evidence" value="ECO:0007669"/>
    <property type="project" value="UniProtKB-ARBA"/>
</dbReference>
<dbReference type="GO" id="GO:0036180">
    <property type="term" value="P:filamentous growth of a population of unicellular organisms in response to biotic stimulus"/>
    <property type="evidence" value="ECO:0007669"/>
    <property type="project" value="UniProtKB-ARBA"/>
</dbReference>
<proteinExistence type="predicted"/>
<protein>
    <recommendedName>
        <fullName evidence="5">Response regulatory domain-containing protein</fullName>
    </recommendedName>
</protein>
<dbReference type="AlphaFoldDB" id="A0A875SAF3"/>
<dbReference type="OrthoDB" id="21225at2759"/>
<dbReference type="PANTHER" id="PTHR43719">
    <property type="entry name" value="TWO-COMPONENT HISTIDINE KINASE"/>
    <property type="match status" value="1"/>
</dbReference>
<feature type="region of interest" description="Disordered" evidence="4">
    <location>
        <begin position="1"/>
        <end position="24"/>
    </location>
</feature>
<dbReference type="EMBL" id="CP064815">
    <property type="protein sequence ID" value="QPG76559.1"/>
    <property type="molecule type" value="Genomic_DNA"/>
</dbReference>
<dbReference type="InterPro" id="IPR001789">
    <property type="entry name" value="Sig_transdc_resp-reg_receiver"/>
</dbReference>
<reference evidence="6" key="1">
    <citation type="submission" date="2020-10" db="EMBL/GenBank/DDBJ databases">
        <authorList>
            <person name="Roach M.J.R."/>
        </authorList>
    </citation>
    <scope>NUCLEOTIDE SEQUENCE</scope>
    <source>
        <strain evidence="6">CBS 1945</strain>
    </source>
</reference>
<feature type="domain" description="Response regulatory" evidence="5">
    <location>
        <begin position="451"/>
        <end position="601"/>
    </location>
</feature>
<name>A0A875SAF3_EENNA</name>
<dbReference type="SUPFAM" id="SSF52172">
    <property type="entry name" value="CheY-like"/>
    <property type="match status" value="1"/>
</dbReference>
<evidence type="ECO:0000313" key="6">
    <source>
        <dbReference type="EMBL" id="QPG76559.1"/>
    </source>
</evidence>
<evidence type="ECO:0000313" key="7">
    <source>
        <dbReference type="Proteomes" id="UP000662931"/>
    </source>
</evidence>
<feature type="compositionally biased region" description="Basic and acidic residues" evidence="4">
    <location>
        <begin position="401"/>
        <end position="412"/>
    </location>
</feature>
<sequence length="616" mass="66739">MFGLHQKKPVVPEPTSPVSLSPTSSAIGGILAGGRIADSYGFGLRPLPGARHSFLHKGFLSNGIDSLELPTESPMEKDKQKEAANAVARSSSSLRTPESRRIWVRRMGKTPTAIIVGPDTIVDDIKYIVTQKFPTSLALECDPSELNIIAELPASSKSIPVSANLKGLTQAASSSISSPTSLNSVASTTPVYTDEVSRMRSLPTIRVPNEQNTSSTSSAVPSSSLFSSSFSTNPSHDNVNRMQSSNAPLLPAKQNGIAVGHRIALEPDLLVYLLLDTYYPNGMSMQDALIIESPKPVESSTAITDFNIDSTARNLQKHGGGKASSPFVFESSAVSSSKNAIHGGQPLKSPRDSSVLRKRTNISEYIPTPPSSTVILFPKPARPDLKTPIPDGSNSTILSLDKSKGKTPKEAELSSTTPTPVSASSKTLKNTVNDLRQQPNPGISKILSHINVLVVEDNLVNQKIMARHLKSCKVGFKIATTGKEALEMWREGGFHLCFMDIQLPVMSGIEVTQEIRRLEKLNRIGNFATSSQEDKLSRDTPELTGSDRLDLDLFRSPIIIVALTASTSAEDKQKALAAGCNDYLTKPVQLKWLRSKLTEWGCMQALINYDYFRKDF</sequence>
<evidence type="ECO:0000259" key="5">
    <source>
        <dbReference type="PROSITE" id="PS50110"/>
    </source>
</evidence>
<dbReference type="Proteomes" id="UP000662931">
    <property type="component" value="Chromosome 4"/>
</dbReference>
<gene>
    <name evidence="6" type="ORF">FOA43_003949</name>
</gene>
<dbReference type="PROSITE" id="PS50110">
    <property type="entry name" value="RESPONSE_REGULATORY"/>
    <property type="match status" value="1"/>
</dbReference>
<dbReference type="RefSeq" id="XP_038780124.1">
    <property type="nucleotide sequence ID" value="XM_038924196.1"/>
</dbReference>
<evidence type="ECO:0000256" key="2">
    <source>
        <dbReference type="ARBA" id="ARBA00023012"/>
    </source>
</evidence>
<keyword evidence="1 3" id="KW-0597">Phosphoprotein</keyword>
<dbReference type="PANTHER" id="PTHR43719:SF28">
    <property type="entry name" value="PEROXIDE STRESS-ACTIVATED HISTIDINE KINASE MAK1-RELATED"/>
    <property type="match status" value="1"/>
</dbReference>
<keyword evidence="2" id="KW-0902">Two-component regulatory system</keyword>
<accession>A0A875SAF3</accession>
<dbReference type="GeneID" id="62197349"/>
<dbReference type="KEGG" id="bnn:FOA43_003949"/>
<dbReference type="FunFam" id="3.40.50.2300:FF:000146">
    <property type="entry name" value="Putative two-component response regulator SSK1p"/>
    <property type="match status" value="1"/>
</dbReference>
<evidence type="ECO:0000256" key="4">
    <source>
        <dbReference type="SAM" id="MobiDB-lite"/>
    </source>
</evidence>
<organism evidence="6 7">
    <name type="scientific">Eeniella nana</name>
    <name type="common">Yeast</name>
    <name type="synonym">Brettanomyces nanus</name>
    <dbReference type="NCBI Taxonomy" id="13502"/>
    <lineage>
        <taxon>Eukaryota</taxon>
        <taxon>Fungi</taxon>
        <taxon>Dikarya</taxon>
        <taxon>Ascomycota</taxon>
        <taxon>Saccharomycotina</taxon>
        <taxon>Pichiomycetes</taxon>
        <taxon>Pichiales</taxon>
        <taxon>Pichiaceae</taxon>
        <taxon>Brettanomyces</taxon>
    </lineage>
</organism>
<feature type="region of interest" description="Disordered" evidence="4">
    <location>
        <begin position="373"/>
        <end position="425"/>
    </location>
</feature>
<evidence type="ECO:0000256" key="1">
    <source>
        <dbReference type="ARBA" id="ARBA00022553"/>
    </source>
</evidence>
<dbReference type="InterPro" id="IPR050956">
    <property type="entry name" value="2C_system_His_kinase"/>
</dbReference>
<dbReference type="GO" id="GO:0006950">
    <property type="term" value="P:response to stress"/>
    <property type="evidence" value="ECO:0007669"/>
    <property type="project" value="UniProtKB-ARBA"/>
</dbReference>
<dbReference type="Gene3D" id="3.40.50.2300">
    <property type="match status" value="1"/>
</dbReference>
<dbReference type="CDD" id="cd17546">
    <property type="entry name" value="REC_hyHK_CKI1_RcsC-like"/>
    <property type="match status" value="1"/>
</dbReference>
<dbReference type="GO" id="GO:0000156">
    <property type="term" value="F:phosphorelay response regulator activity"/>
    <property type="evidence" value="ECO:0007669"/>
    <property type="project" value="UniProtKB-ARBA"/>
</dbReference>
<feature type="modified residue" description="4-aspartylphosphate" evidence="3">
    <location>
        <position position="500"/>
    </location>
</feature>
<dbReference type="InterPro" id="IPR011006">
    <property type="entry name" value="CheY-like_superfamily"/>
</dbReference>
<evidence type="ECO:0000256" key="3">
    <source>
        <dbReference type="PROSITE-ProRule" id="PRU00169"/>
    </source>
</evidence>
<feature type="region of interest" description="Disordered" evidence="4">
    <location>
        <begin position="70"/>
        <end position="93"/>
    </location>
</feature>